<feature type="domain" description="OmpA-like" evidence="7">
    <location>
        <begin position="657"/>
        <end position="782"/>
    </location>
</feature>
<dbReference type="RefSeq" id="WP_343787548.1">
    <property type="nucleotide sequence ID" value="NZ_BAAAFH010000011.1"/>
</dbReference>
<dbReference type="PANTHER" id="PTHR30329">
    <property type="entry name" value="STATOR ELEMENT OF FLAGELLAR MOTOR COMPLEX"/>
    <property type="match status" value="1"/>
</dbReference>
<dbReference type="PANTHER" id="PTHR30329:SF21">
    <property type="entry name" value="LIPOPROTEIN YIAD-RELATED"/>
    <property type="match status" value="1"/>
</dbReference>
<dbReference type="InterPro" id="IPR011990">
    <property type="entry name" value="TPR-like_helical_dom_sf"/>
</dbReference>
<evidence type="ECO:0000256" key="5">
    <source>
        <dbReference type="PROSITE-ProRule" id="PRU00473"/>
    </source>
</evidence>
<dbReference type="InterPro" id="IPR036737">
    <property type="entry name" value="OmpA-like_sf"/>
</dbReference>
<keyword evidence="9" id="KW-1185">Reference proteome</keyword>
<feature type="signal peptide" evidence="6">
    <location>
        <begin position="1"/>
        <end position="20"/>
    </location>
</feature>
<dbReference type="SMART" id="SM00028">
    <property type="entry name" value="TPR"/>
    <property type="match status" value="1"/>
</dbReference>
<evidence type="ECO:0000256" key="3">
    <source>
        <dbReference type="ARBA" id="ARBA00023237"/>
    </source>
</evidence>
<dbReference type="SUPFAM" id="SSF48452">
    <property type="entry name" value="TPR-like"/>
    <property type="match status" value="1"/>
</dbReference>
<evidence type="ECO:0000259" key="7">
    <source>
        <dbReference type="PROSITE" id="PS51123"/>
    </source>
</evidence>
<dbReference type="Pfam" id="PF13174">
    <property type="entry name" value="TPR_6"/>
    <property type="match status" value="1"/>
</dbReference>
<comment type="caution">
    <text evidence="8">The sequence shown here is derived from an EMBL/GenBank/DDBJ whole genome shotgun (WGS) entry which is preliminary data.</text>
</comment>
<dbReference type="Pfam" id="PF13620">
    <property type="entry name" value="CarboxypepD_reg"/>
    <property type="match status" value="1"/>
</dbReference>
<keyword evidence="2 5" id="KW-0472">Membrane</keyword>
<name>A0ABP3Y2F7_9FLAO</name>
<dbReference type="PROSITE" id="PS51123">
    <property type="entry name" value="OMPA_2"/>
    <property type="match status" value="1"/>
</dbReference>
<organism evidence="8 9">
    <name type="scientific">Wandonia haliotis</name>
    <dbReference type="NCBI Taxonomy" id="574963"/>
    <lineage>
        <taxon>Bacteria</taxon>
        <taxon>Pseudomonadati</taxon>
        <taxon>Bacteroidota</taxon>
        <taxon>Flavobacteriia</taxon>
        <taxon>Flavobacteriales</taxon>
        <taxon>Crocinitomicaceae</taxon>
        <taxon>Wandonia</taxon>
    </lineage>
</organism>
<evidence type="ECO:0000256" key="2">
    <source>
        <dbReference type="ARBA" id="ARBA00023136"/>
    </source>
</evidence>
<feature type="chain" id="PRO_5045675718" description="OmpA-like domain-containing protein" evidence="6">
    <location>
        <begin position="21"/>
        <end position="782"/>
    </location>
</feature>
<dbReference type="Proteomes" id="UP001501126">
    <property type="component" value="Unassembled WGS sequence"/>
</dbReference>
<proteinExistence type="predicted"/>
<dbReference type="CDD" id="cd07185">
    <property type="entry name" value="OmpA_C-like"/>
    <property type="match status" value="1"/>
</dbReference>
<dbReference type="InterPro" id="IPR008969">
    <property type="entry name" value="CarboxyPept-like_regulatory"/>
</dbReference>
<feature type="repeat" description="TPR" evidence="4">
    <location>
        <begin position="117"/>
        <end position="150"/>
    </location>
</feature>
<dbReference type="InterPro" id="IPR011659">
    <property type="entry name" value="WD40"/>
</dbReference>
<keyword evidence="6" id="KW-0732">Signal</keyword>
<dbReference type="Gene3D" id="1.25.40.10">
    <property type="entry name" value="Tetratricopeptide repeat domain"/>
    <property type="match status" value="1"/>
</dbReference>
<dbReference type="InterPro" id="IPR011042">
    <property type="entry name" value="6-blade_b-propeller_TolB-like"/>
</dbReference>
<dbReference type="SUPFAM" id="SSF103088">
    <property type="entry name" value="OmpA-like"/>
    <property type="match status" value="1"/>
</dbReference>
<keyword evidence="4" id="KW-0802">TPR repeat</keyword>
<protein>
    <recommendedName>
        <fullName evidence="7">OmpA-like domain-containing protein</fullName>
    </recommendedName>
</protein>
<dbReference type="Gene3D" id="2.120.10.30">
    <property type="entry name" value="TolB, C-terminal domain"/>
    <property type="match status" value="1"/>
</dbReference>
<dbReference type="SUPFAM" id="SSF49464">
    <property type="entry name" value="Carboxypeptidase regulatory domain-like"/>
    <property type="match status" value="1"/>
</dbReference>
<evidence type="ECO:0000256" key="6">
    <source>
        <dbReference type="SAM" id="SignalP"/>
    </source>
</evidence>
<dbReference type="Gene3D" id="3.30.1330.60">
    <property type="entry name" value="OmpA-like domain"/>
    <property type="match status" value="1"/>
</dbReference>
<dbReference type="SUPFAM" id="SSF82171">
    <property type="entry name" value="DPP6 N-terminal domain-like"/>
    <property type="match status" value="1"/>
</dbReference>
<gene>
    <name evidence="8" type="ORF">GCM10009118_21520</name>
</gene>
<evidence type="ECO:0000313" key="9">
    <source>
        <dbReference type="Proteomes" id="UP001501126"/>
    </source>
</evidence>
<dbReference type="PROSITE" id="PS50005">
    <property type="entry name" value="TPR"/>
    <property type="match status" value="1"/>
</dbReference>
<dbReference type="EMBL" id="BAAAFH010000011">
    <property type="protein sequence ID" value="GAA0875743.1"/>
    <property type="molecule type" value="Genomic_DNA"/>
</dbReference>
<keyword evidence="3" id="KW-0998">Cell outer membrane</keyword>
<dbReference type="Pfam" id="PF00691">
    <property type="entry name" value="OmpA"/>
    <property type="match status" value="1"/>
</dbReference>
<evidence type="ECO:0000256" key="4">
    <source>
        <dbReference type="PROSITE-ProRule" id="PRU00339"/>
    </source>
</evidence>
<dbReference type="PRINTS" id="PR01021">
    <property type="entry name" value="OMPADOMAIN"/>
</dbReference>
<sequence length="782" mass="88320">MKKLILFTAVVLASSMTLYAQKTDQEIIEFAQTASTKQLLKKNTDLLMDGRYRMSIVVADKLIESSPGNSNFLYRKGYALSQQSINYEEAINLLEKVKDNTTLKYNASSDKETQAPIDALYHLASCYHHQGDIEEAKKYYQLYIDKAPKKAALRGFSELALMQCKKTEVATDKSSSVQIRNIGESINTEAPEYSPAVSLDGSALYFTSRRLWEDSSNAEYIDPRTDTYLEDIYVSYKDFDGAWETPIRLENSQPNQNEATISVSSDERKLYTYNDLTGNGDIYYSDFQNGRFNDLQKFDMEGVNTDSWEPHISVTPDGNTIYFVSDRKEGMGGRDIYRITKLPDGSWSEPYNLGAPINSAYDEDAPFIAVDNKTLYFASNNENSIGGFDIFVSVCDDMGVWSAPINMGTPINSTGDDLYYTTTSDGRFAYITSFRADGKGEKDIYEIEDNYFGRKNSALLKGLITVVGGESLPEDVNITVKCLNCGETNIRTVYPRTSNNTYMSNLDKCREYEMVYAYNDGETVFHTDKIKTKCDDEYEEIYKPVLLRLEDWTIIPALDYELAGTITDTDSGEPLEGVLIEILDKDGNVVEKMMTDKDGNYSSDILKGKEYGDNPELSLRVSKNGYVTYENPLNTNDLGNESTVLKNIGLNKLDLGKDIGNMLAVNTIYFDLDKWNIRDSEKPKLDKIVKVMNENPTLEIELGAHTDCRASKAYNQSLSNKRAKSSAEYIKSRISKPARVKYKGYGETKLVNNCECEGKQESSCSEEQHQLNRRTEFKITKL</sequence>
<dbReference type="Gene3D" id="2.60.40.1120">
    <property type="entry name" value="Carboxypeptidase-like, regulatory domain"/>
    <property type="match status" value="1"/>
</dbReference>
<dbReference type="InterPro" id="IPR019734">
    <property type="entry name" value="TPR_rpt"/>
</dbReference>
<dbReference type="Pfam" id="PF07676">
    <property type="entry name" value="PD40"/>
    <property type="match status" value="4"/>
</dbReference>
<comment type="subcellular location">
    <subcellularLocation>
        <location evidence="1">Cell outer membrane</location>
    </subcellularLocation>
</comment>
<dbReference type="InterPro" id="IPR050330">
    <property type="entry name" value="Bact_OuterMem_StrucFunc"/>
</dbReference>
<evidence type="ECO:0000313" key="8">
    <source>
        <dbReference type="EMBL" id="GAA0875743.1"/>
    </source>
</evidence>
<accession>A0ABP3Y2F7</accession>
<reference evidence="9" key="1">
    <citation type="journal article" date="2019" name="Int. J. Syst. Evol. Microbiol.">
        <title>The Global Catalogue of Microorganisms (GCM) 10K type strain sequencing project: providing services to taxonomists for standard genome sequencing and annotation.</title>
        <authorList>
            <consortium name="The Broad Institute Genomics Platform"/>
            <consortium name="The Broad Institute Genome Sequencing Center for Infectious Disease"/>
            <person name="Wu L."/>
            <person name="Ma J."/>
        </authorList>
    </citation>
    <scope>NUCLEOTIDE SEQUENCE [LARGE SCALE GENOMIC DNA]</scope>
    <source>
        <strain evidence="9">JCM 16083</strain>
    </source>
</reference>
<evidence type="ECO:0000256" key="1">
    <source>
        <dbReference type="ARBA" id="ARBA00004442"/>
    </source>
</evidence>
<dbReference type="InterPro" id="IPR006665">
    <property type="entry name" value="OmpA-like"/>
</dbReference>
<dbReference type="InterPro" id="IPR006664">
    <property type="entry name" value="OMP_bac"/>
</dbReference>